<keyword evidence="1" id="KW-0812">Transmembrane</keyword>
<dbReference type="Proteomes" id="UP001481413">
    <property type="component" value="Unassembled WGS sequence"/>
</dbReference>
<evidence type="ECO:0008006" key="4">
    <source>
        <dbReference type="Google" id="ProtNLM"/>
    </source>
</evidence>
<evidence type="ECO:0000256" key="1">
    <source>
        <dbReference type="SAM" id="Phobius"/>
    </source>
</evidence>
<dbReference type="EMBL" id="BAABWH010000004">
    <property type="protein sequence ID" value="GAA6145534.1"/>
    <property type="molecule type" value="Genomic_DNA"/>
</dbReference>
<evidence type="ECO:0000313" key="3">
    <source>
        <dbReference type="Proteomes" id="UP001481413"/>
    </source>
</evidence>
<proteinExistence type="predicted"/>
<keyword evidence="3" id="KW-1185">Reference proteome</keyword>
<organism evidence="2 3">
    <name type="scientific">Thalassolituus maritimus</name>
    <dbReference type="NCBI Taxonomy" id="484498"/>
    <lineage>
        <taxon>Bacteria</taxon>
        <taxon>Pseudomonadati</taxon>
        <taxon>Pseudomonadota</taxon>
        <taxon>Gammaproteobacteria</taxon>
        <taxon>Oceanospirillales</taxon>
        <taxon>Oceanospirillaceae</taxon>
        <taxon>Thalassolituus</taxon>
    </lineage>
</organism>
<comment type="caution">
    <text evidence="2">The sequence shown here is derived from an EMBL/GenBank/DDBJ whole genome shotgun (WGS) entry which is preliminary data.</text>
</comment>
<keyword evidence="1" id="KW-1133">Transmembrane helix</keyword>
<keyword evidence="1" id="KW-0472">Membrane</keyword>
<evidence type="ECO:0000313" key="2">
    <source>
        <dbReference type="EMBL" id="GAA6145534.1"/>
    </source>
</evidence>
<feature type="transmembrane region" description="Helical" evidence="1">
    <location>
        <begin position="68"/>
        <end position="90"/>
    </location>
</feature>
<reference evidence="2 3" key="1">
    <citation type="submission" date="2024-04" db="EMBL/GenBank/DDBJ databases">
        <title>Draft genome sequence of Thalassolituus maritimus NBRC 116585.</title>
        <authorList>
            <person name="Miyakawa T."/>
            <person name="Kusuya Y."/>
            <person name="Miura T."/>
        </authorList>
    </citation>
    <scope>NUCLEOTIDE SEQUENCE [LARGE SCALE GENOMIC DNA]</scope>
    <source>
        <strain evidence="2 3">5NW40-0001</strain>
    </source>
</reference>
<protein>
    <recommendedName>
        <fullName evidence="4">Inner membrane protein yeeR</fullName>
    </recommendedName>
</protein>
<gene>
    <name evidence="2" type="ORF">NBRC116585_16520</name>
</gene>
<feature type="transmembrane region" description="Helical" evidence="1">
    <location>
        <begin position="34"/>
        <end position="56"/>
    </location>
</feature>
<sequence length="732" mass="78973">MIWGTLNQLKSSKELSENKVLYDDKAKEVMVGSAYGLGLIVVSVTDLSPMIIVQWVTDIFDPLDSLVAGIFPFVYWLLGGLVMLGVVVDARKLAKETVRLDAEIDNTSGHLKSQLIDHHLEESEYSKAKEYVPIFDGILLKRILAGAIKEIGSGDDPRLYLSNDVTKRMNGIKYELAREHRFDESDYYQVLQRWMKMTPAEIYEFSESYDDFGRFRYFDDGKYFVPVSSKGVVSCEVCGLAELEEGNGEYWYCSDICRETESICDDIKLQDPETFIDSAVATGFVLMAGQSAWVNNHKMFAAGGQGHGFAAESANNMIDRLKGKDATVIGGDNAKYGADRLVDGQSIQTKYYSTGNRSAGAAFDGSNGNYKYLAADGSAMSLEVPKDQYDQAVKYMEKKIAQGKVPGYSNPEDAKNLVVKGNVTYDQARNITRFGTLDSVAFDVAEGAVVGFGAAGISFGITAVLCFAQSGDKKKAIEAAMVGAGKTFLTTTGSYVATQQLHRLESVQAVLKNIDVEHLSPTFRSFLEKGAGVSGKAATNSALRGTVVTSVVVLAASTGPDLVKFARGRISPAQLGKNVTVATSGVAGGVAGSFIGGAVCTPLGPAGMIAGRVVGGMVGSAVSSLISKHITKKFGEDDCELVLRMISEQIEYLTGSFMLNAHEIENLNENLQKVLTQDAIETIFAAKDERRAAANFVVMPIVVGIVKQRAAIDTCEFISPVMEQLSDLRGAA</sequence>
<accession>A0ABP9ZZJ9</accession>
<name>A0ABP9ZZJ9_9GAMM</name>